<dbReference type="KEGG" id="sns:VC03_05660"/>
<dbReference type="AlphaFoldDB" id="A0A0E3UU68"/>
<dbReference type="InterPro" id="IPR003148">
    <property type="entry name" value="RCK_N"/>
</dbReference>
<dbReference type="STRING" id="187101.VC03_05660"/>
<organism evidence="2 3">
    <name type="scientific">Sneathia vaginalis</name>
    <dbReference type="NCBI Taxonomy" id="187101"/>
    <lineage>
        <taxon>Bacteria</taxon>
        <taxon>Fusobacteriati</taxon>
        <taxon>Fusobacteriota</taxon>
        <taxon>Fusobacteriia</taxon>
        <taxon>Fusobacteriales</taxon>
        <taxon>Leptotrichiaceae</taxon>
        <taxon>Sneathia</taxon>
    </lineage>
</organism>
<protein>
    <submittedName>
        <fullName evidence="2">Potassium transporter KtrA</fullName>
    </submittedName>
</protein>
<dbReference type="InterPro" id="IPR036721">
    <property type="entry name" value="RCK_C_sf"/>
</dbReference>
<dbReference type="Gene3D" id="3.30.70.1450">
    <property type="entry name" value="Regulator of K+ conductance, C-terminal domain"/>
    <property type="match status" value="1"/>
</dbReference>
<dbReference type="PROSITE" id="PS51202">
    <property type="entry name" value="RCK_C"/>
    <property type="match status" value="1"/>
</dbReference>
<dbReference type="PANTHER" id="PTHR43833">
    <property type="entry name" value="POTASSIUM CHANNEL PROTEIN 2-RELATED-RELATED"/>
    <property type="match status" value="1"/>
</dbReference>
<dbReference type="InterPro" id="IPR036291">
    <property type="entry name" value="NAD(P)-bd_dom_sf"/>
</dbReference>
<evidence type="ECO:0000313" key="3">
    <source>
        <dbReference type="Proteomes" id="UP000033103"/>
    </source>
</evidence>
<dbReference type="Pfam" id="PF02080">
    <property type="entry name" value="TrkA_C"/>
    <property type="match status" value="1"/>
</dbReference>
<dbReference type="Gene3D" id="3.40.50.720">
    <property type="entry name" value="NAD(P)-binding Rossmann-like Domain"/>
    <property type="match status" value="1"/>
</dbReference>
<dbReference type="GO" id="GO:0006813">
    <property type="term" value="P:potassium ion transport"/>
    <property type="evidence" value="ECO:0007669"/>
    <property type="project" value="InterPro"/>
</dbReference>
<dbReference type="PANTHER" id="PTHR43833:SF7">
    <property type="entry name" value="KTR SYSTEM POTASSIUM UPTAKE PROTEIN C"/>
    <property type="match status" value="1"/>
</dbReference>
<dbReference type="PATRIC" id="fig|1069640.6.peg.1123"/>
<dbReference type="RefSeq" id="WP_046329063.1">
    <property type="nucleotide sequence ID" value="NZ_CAUPIC010000011.1"/>
</dbReference>
<gene>
    <name evidence="2" type="ORF">VC03_05660</name>
</gene>
<evidence type="ECO:0000259" key="1">
    <source>
        <dbReference type="PROSITE" id="PS51202"/>
    </source>
</evidence>
<dbReference type="OrthoDB" id="9776294at2"/>
<evidence type="ECO:0000313" key="2">
    <source>
        <dbReference type="EMBL" id="AKC95959.1"/>
    </source>
</evidence>
<name>A0A0E3UU68_9FUSO</name>
<feature type="domain" description="RCK C-terminal" evidence="1">
    <location>
        <begin position="137"/>
        <end position="216"/>
    </location>
</feature>
<dbReference type="InterPro" id="IPR050721">
    <property type="entry name" value="Trk_Ktr_HKT_K-transport"/>
</dbReference>
<dbReference type="Proteomes" id="UP000033103">
    <property type="component" value="Chromosome"/>
</dbReference>
<keyword evidence="3" id="KW-1185">Reference proteome</keyword>
<reference evidence="2 3" key="1">
    <citation type="journal article" date="2012" name="BMC Genomics">
        <title>Genomic sequence analysis and characterization of Sneathia amnii sp. nov.</title>
        <authorList>
            <consortium name="Vaginal Microbiome Consortium (additional members)"/>
            <person name="Harwich M.D.Jr."/>
            <person name="Serrano M.G."/>
            <person name="Fettweis J.M."/>
            <person name="Alves J.M."/>
            <person name="Reimers M.A."/>
            <person name="Buck G.A."/>
            <person name="Jefferson K.K."/>
        </authorList>
    </citation>
    <scope>NUCLEOTIDE SEQUENCE [LARGE SCALE GENOMIC DNA]</scope>
    <source>
        <strain evidence="2 3">SN35</strain>
    </source>
</reference>
<dbReference type="HOGENOM" id="CLU_046525_3_2_0"/>
<accession>A0A0E3UU68</accession>
<dbReference type="SUPFAM" id="SSF51735">
    <property type="entry name" value="NAD(P)-binding Rossmann-fold domains"/>
    <property type="match status" value="1"/>
</dbReference>
<sequence length="216" mass="24188">MKNYLVIGLGKFGRAIAKTLYENGNIVLALDENEEAVQRILDEGIVEDAITLDAKDENALKNIVKDSFDAAFVCIGSNIQDSILVTLMLKELDVKNIVCKAETKIQGKVLEKLGADQVVYPEELMGEKIAYSVMRPTVIEYFKFSNEYSVFEIKVPKIFIGKSLLELNLRHKYSTNVIAIRTQGEFNITPSPEYKFKEEDTIVVLGKTEGIGALMK</sequence>
<dbReference type="GO" id="GO:0008324">
    <property type="term" value="F:monoatomic cation transmembrane transporter activity"/>
    <property type="evidence" value="ECO:0007669"/>
    <property type="project" value="InterPro"/>
</dbReference>
<proteinExistence type="predicted"/>
<dbReference type="SUPFAM" id="SSF116726">
    <property type="entry name" value="TrkA C-terminal domain-like"/>
    <property type="match status" value="1"/>
</dbReference>
<dbReference type="EMBL" id="CP011280">
    <property type="protein sequence ID" value="AKC95959.1"/>
    <property type="molecule type" value="Genomic_DNA"/>
</dbReference>
<dbReference type="Pfam" id="PF02254">
    <property type="entry name" value="TrkA_N"/>
    <property type="match status" value="1"/>
</dbReference>
<dbReference type="InterPro" id="IPR006037">
    <property type="entry name" value="RCK_C"/>
</dbReference>